<evidence type="ECO:0000256" key="2">
    <source>
        <dbReference type="ARBA" id="ARBA00023054"/>
    </source>
</evidence>
<dbReference type="PANTHER" id="PTHR12587">
    <property type="entry name" value="LAR INTERACTING PROTEIN LIP -RELATED PROTEIN"/>
    <property type="match status" value="1"/>
</dbReference>
<dbReference type="InterPro" id="IPR013761">
    <property type="entry name" value="SAM/pointed_sf"/>
</dbReference>
<accession>A0A7D9JD17</accession>
<dbReference type="Gene3D" id="1.10.150.50">
    <property type="entry name" value="Transcription Factor, Ets-1"/>
    <property type="match status" value="2"/>
</dbReference>
<comment type="caution">
    <text evidence="4">The sequence shown here is derived from an EMBL/GenBank/DDBJ whole genome shotgun (WGS) entry which is preliminary data.</text>
</comment>
<feature type="compositionally biased region" description="Polar residues" evidence="3">
    <location>
        <begin position="133"/>
        <end position="148"/>
    </location>
</feature>
<dbReference type="PROSITE" id="PS50105">
    <property type="entry name" value="SAM_DOMAIN"/>
    <property type="match status" value="2"/>
</dbReference>
<feature type="compositionally biased region" description="Basic residues" evidence="3">
    <location>
        <begin position="160"/>
        <end position="176"/>
    </location>
</feature>
<dbReference type="Proteomes" id="UP001152795">
    <property type="component" value="Unassembled WGS sequence"/>
</dbReference>
<evidence type="ECO:0000256" key="3">
    <source>
        <dbReference type="SAM" id="MobiDB-lite"/>
    </source>
</evidence>
<dbReference type="SMART" id="SM00454">
    <property type="entry name" value="SAM"/>
    <property type="match status" value="2"/>
</dbReference>
<dbReference type="AlphaFoldDB" id="A0A7D9JD17"/>
<feature type="compositionally biased region" description="Basic and acidic residues" evidence="3">
    <location>
        <begin position="149"/>
        <end position="159"/>
    </location>
</feature>
<dbReference type="Pfam" id="PF00536">
    <property type="entry name" value="SAM_1"/>
    <property type="match status" value="2"/>
</dbReference>
<feature type="compositionally biased region" description="Basic and acidic residues" evidence="3">
    <location>
        <begin position="94"/>
        <end position="116"/>
    </location>
</feature>
<sequence length="330" mass="37529">MMLKMSVKMKDLPKLFKMVVMKYPGTLHVYCSIIIRELFPTHPVNIPCGEKPECQAKSRDLRFSVDSSHKCHVSAARIQPNYFHVEARRALEVKSDPVKKEQAENHHTPLKREGKTRSSFGKGFLKLKRTRSVSEPNLSPGEQASPEKSQNKSADDHHEKGKKKNIVGKVFGKLRRSNSQGLESDMKGDNTGKRKLHSDVPFSSWSTDMVVSWLEDEGLGQYTDVCSNHVTSGDDLVKITSADLEKVLGMKKMLHRKKLHLALQAVTEEQEDVMEQLDNNWVLDWLEDIGLLQYKDSFRDNLVDGRMLNYLTVVCRALKDSCQHSIGKVQ</sequence>
<dbReference type="SUPFAM" id="SSF47769">
    <property type="entry name" value="SAM/Pointed domain"/>
    <property type="match status" value="2"/>
</dbReference>
<evidence type="ECO:0000256" key="1">
    <source>
        <dbReference type="ARBA" id="ARBA00022737"/>
    </source>
</evidence>
<evidence type="ECO:0000313" key="5">
    <source>
        <dbReference type="Proteomes" id="UP001152795"/>
    </source>
</evidence>
<protein>
    <submittedName>
        <fullName evidence="4">Liprin-beta-1 isoform X2</fullName>
    </submittedName>
</protein>
<keyword evidence="1" id="KW-0677">Repeat</keyword>
<evidence type="ECO:0000313" key="4">
    <source>
        <dbReference type="EMBL" id="CAB4027086.1"/>
    </source>
</evidence>
<proteinExistence type="predicted"/>
<dbReference type="InterPro" id="IPR001660">
    <property type="entry name" value="SAM"/>
</dbReference>
<dbReference type="PANTHER" id="PTHR12587:SF14">
    <property type="entry name" value="AT31531P"/>
    <property type="match status" value="1"/>
</dbReference>
<dbReference type="OrthoDB" id="6516566at2759"/>
<keyword evidence="5" id="KW-1185">Reference proteome</keyword>
<keyword evidence="2" id="KW-0175">Coiled coil</keyword>
<dbReference type="InterPro" id="IPR029515">
    <property type="entry name" value="Liprin"/>
</dbReference>
<organism evidence="4 5">
    <name type="scientific">Paramuricea clavata</name>
    <name type="common">Red gorgonian</name>
    <name type="synonym">Violescent sea-whip</name>
    <dbReference type="NCBI Taxonomy" id="317549"/>
    <lineage>
        <taxon>Eukaryota</taxon>
        <taxon>Metazoa</taxon>
        <taxon>Cnidaria</taxon>
        <taxon>Anthozoa</taxon>
        <taxon>Octocorallia</taxon>
        <taxon>Malacalcyonacea</taxon>
        <taxon>Plexauridae</taxon>
        <taxon>Paramuricea</taxon>
    </lineage>
</organism>
<dbReference type="EMBL" id="CACRXK020014593">
    <property type="protein sequence ID" value="CAB4027086.1"/>
    <property type="molecule type" value="Genomic_DNA"/>
</dbReference>
<reference evidence="4" key="1">
    <citation type="submission" date="2020-04" db="EMBL/GenBank/DDBJ databases">
        <authorList>
            <person name="Alioto T."/>
            <person name="Alioto T."/>
            <person name="Gomez Garrido J."/>
        </authorList>
    </citation>
    <scope>NUCLEOTIDE SEQUENCE</scope>
    <source>
        <strain evidence="4">A484AB</strain>
    </source>
</reference>
<feature type="region of interest" description="Disordered" evidence="3">
    <location>
        <begin position="94"/>
        <end position="199"/>
    </location>
</feature>
<dbReference type="GO" id="GO:0007528">
    <property type="term" value="P:neuromuscular junction development"/>
    <property type="evidence" value="ECO:0007669"/>
    <property type="project" value="TreeGrafter"/>
</dbReference>
<dbReference type="GO" id="GO:0048786">
    <property type="term" value="C:presynaptic active zone"/>
    <property type="evidence" value="ECO:0007669"/>
    <property type="project" value="TreeGrafter"/>
</dbReference>
<gene>
    <name evidence="4" type="ORF">PACLA_8A039751</name>
</gene>
<name>A0A7D9JD17_PARCT</name>